<organism evidence="2 3">
    <name type="scientific">Pseudomonas lactis</name>
    <dbReference type="NCBI Taxonomy" id="1615674"/>
    <lineage>
        <taxon>Bacteria</taxon>
        <taxon>Pseudomonadati</taxon>
        <taxon>Pseudomonadota</taxon>
        <taxon>Gammaproteobacteria</taxon>
        <taxon>Pseudomonadales</taxon>
        <taxon>Pseudomonadaceae</taxon>
        <taxon>Pseudomonas</taxon>
    </lineage>
</organism>
<sequence length="281" mass="30784">MRSTNFVPGVSGWKLNHDGSFEINSCVLGDAAKAPDRQTVSVEVASWSKYDLPKNAANLLQFMAAELQKVPEEYRHTAEFEEFDAIYGAESFNARLFLSYSRLETEEELADRLEKAKVAGTHIRIKDGVISVSHDGVLRYRFGNLDAPEQPQPFKVDEGKTYINDTFLHDGAITSAKIGPSWSLKMQEGVNGLCAAGVGLGLIIDPARFSLTKNGQTGIEKAITDGDASKILELLAGKIDETKLGNSLKEQIDLLGSDFADRVKAVIRKELMPGGLLHRSK</sequence>
<feature type="domain" description="Tip attachment protein J central straight fiber" evidence="1">
    <location>
        <begin position="142"/>
        <end position="179"/>
    </location>
</feature>
<dbReference type="AlphaFoldDB" id="A0A7Y1M7N3"/>
<evidence type="ECO:0000259" key="1">
    <source>
        <dbReference type="Pfam" id="PF09327"/>
    </source>
</evidence>
<dbReference type="InterPro" id="IPR015406">
    <property type="entry name" value="GpJ_CSF"/>
</dbReference>
<evidence type="ECO:0000313" key="3">
    <source>
        <dbReference type="Proteomes" id="UP000535954"/>
    </source>
</evidence>
<gene>
    <name evidence="2" type="ORF">HBO13_29365</name>
</gene>
<protein>
    <recommendedName>
        <fullName evidence="1">Tip attachment protein J central straight fiber domain-containing protein</fullName>
    </recommendedName>
</protein>
<dbReference type="Pfam" id="PF09327">
    <property type="entry name" value="Phage_Tail_Tip"/>
    <property type="match status" value="1"/>
</dbReference>
<comment type="caution">
    <text evidence="2">The sequence shown here is derived from an EMBL/GenBank/DDBJ whole genome shotgun (WGS) entry which is preliminary data.</text>
</comment>
<proteinExistence type="predicted"/>
<dbReference type="Proteomes" id="UP000535954">
    <property type="component" value="Unassembled WGS sequence"/>
</dbReference>
<name>A0A7Y1M7N3_9PSED</name>
<dbReference type="EMBL" id="JAAQYH010000020">
    <property type="protein sequence ID" value="NNA76746.1"/>
    <property type="molecule type" value="Genomic_DNA"/>
</dbReference>
<evidence type="ECO:0000313" key="2">
    <source>
        <dbReference type="EMBL" id="NNA76746.1"/>
    </source>
</evidence>
<reference evidence="2 3" key="1">
    <citation type="journal article" date="2020" name="Front. Microbiol.">
        <title>Genetic Organization of the aprX-lipA2 Operon Affects the Proteolytic Potential of Pseudomonas Species in Milk.</title>
        <authorList>
            <person name="Maier C."/>
            <person name="Huptas C."/>
            <person name="von Neubeck M."/>
            <person name="Scherer S."/>
            <person name="Wenning M."/>
            <person name="Lucking G."/>
        </authorList>
    </citation>
    <scope>NUCLEOTIDE SEQUENCE [LARGE SCALE GENOMIC DNA]</scope>
    <source>
        <strain evidence="2 3">WS 5405</strain>
    </source>
</reference>
<accession>A0A7Y1M7N3</accession>